<protein>
    <recommendedName>
        <fullName evidence="2">LPS export ABC transporter periplasmic protein LptC</fullName>
    </recommendedName>
</protein>
<evidence type="ECO:0008006" key="2">
    <source>
        <dbReference type="Google" id="ProtNLM"/>
    </source>
</evidence>
<evidence type="ECO:0000313" key="1">
    <source>
        <dbReference type="EMBL" id="SVB11277.1"/>
    </source>
</evidence>
<dbReference type="NCBIfam" id="TIGR04409">
    <property type="entry name" value="LptC_YrbK"/>
    <property type="match status" value="1"/>
</dbReference>
<dbReference type="Gene3D" id="2.60.450.10">
    <property type="entry name" value="Lipopolysaccharide (LPS) transport protein A like domain"/>
    <property type="match status" value="1"/>
</dbReference>
<gene>
    <name evidence="1" type="ORF">METZ01_LOCUS164131</name>
</gene>
<reference evidence="1" key="1">
    <citation type="submission" date="2018-05" db="EMBL/GenBank/DDBJ databases">
        <authorList>
            <person name="Lanie J.A."/>
            <person name="Ng W.-L."/>
            <person name="Kazmierczak K.M."/>
            <person name="Andrzejewski T.M."/>
            <person name="Davidsen T.M."/>
            <person name="Wayne K.J."/>
            <person name="Tettelin H."/>
            <person name="Glass J.I."/>
            <person name="Rusch D."/>
            <person name="Podicherti R."/>
            <person name="Tsui H.-C.T."/>
            <person name="Winkler M.E."/>
        </authorList>
    </citation>
    <scope>NUCLEOTIDE SEQUENCE</scope>
</reference>
<dbReference type="EMBL" id="UINC01029105">
    <property type="protein sequence ID" value="SVB11277.1"/>
    <property type="molecule type" value="Genomic_DNA"/>
</dbReference>
<dbReference type="Pfam" id="PF06835">
    <property type="entry name" value="LptC"/>
    <property type="match status" value="1"/>
</dbReference>
<sequence length="173" mass="19676">MFIILGIIVSGCLSSTQEMGGEKRTNRPDQESWDATITLTTEGLVRAIVQSGYLKKYRQKSFIFLDDSVTMDFFDHSEIHTTHLTSHSAEINEKSNFMRAIQSVVVKSDSGVTLFTDTLSWDHSKQRIFTDDSVQVVTENQDTVYGVGFESDMEMKYWKILQPSGVTDRMINE</sequence>
<dbReference type="InterPro" id="IPR010664">
    <property type="entry name" value="LipoPS_assembly_LptC-rel"/>
</dbReference>
<dbReference type="GO" id="GO:0015221">
    <property type="term" value="F:lipopolysaccharide transmembrane transporter activity"/>
    <property type="evidence" value="ECO:0007669"/>
    <property type="project" value="InterPro"/>
</dbReference>
<accession>A0A382BDL2</accession>
<organism evidence="1">
    <name type="scientific">marine metagenome</name>
    <dbReference type="NCBI Taxonomy" id="408172"/>
    <lineage>
        <taxon>unclassified sequences</taxon>
        <taxon>metagenomes</taxon>
        <taxon>ecological metagenomes</taxon>
    </lineage>
</organism>
<proteinExistence type="predicted"/>
<dbReference type="InterPro" id="IPR026265">
    <property type="entry name" value="LptC"/>
</dbReference>
<name>A0A382BDL2_9ZZZZ</name>
<dbReference type="AlphaFoldDB" id="A0A382BDL2"/>
<dbReference type="GO" id="GO:0005886">
    <property type="term" value="C:plasma membrane"/>
    <property type="evidence" value="ECO:0007669"/>
    <property type="project" value="InterPro"/>
</dbReference>